<dbReference type="SUPFAM" id="SSF48452">
    <property type="entry name" value="TPR-like"/>
    <property type="match status" value="1"/>
</dbReference>
<evidence type="ECO:0000313" key="2">
    <source>
        <dbReference type="EMBL" id="KAL0953818.1"/>
    </source>
</evidence>
<protein>
    <recommendedName>
        <fullName evidence="4">Trafficking protein particle complex subunit 12</fullName>
    </recommendedName>
</protein>
<feature type="region of interest" description="Disordered" evidence="1">
    <location>
        <begin position="1"/>
        <end position="32"/>
    </location>
</feature>
<sequence>MTPITCSPSTSTQSSHKRKMHIPGSKALKRAGKKVKAEVREILGLAVKELSHSPVRGTVQVVPLLFGSMTFSTPPPSPSRQRSRVVDIVPGLPPPPPLTIPASPRSRTSSYTLSVESHHLDKVSETDSLRWHESLEPLSEDSCSIASSSHSASTSSSISMSEEAHETQLPPSGAGPSVAAPRAASTVEGPSAEGASSPAHEELFTSPPQVYVEPEVPDPFLVDDPEDPMSEEETNVPQVSDSQRTIIPSRTEEIIISQPSSASPTPSPLPPLPQPNLNKDVPPNPPPQSEDDLEDEALDVVLPDLVLPTMFLPIPNTDPLSTLLTKYIHPPEKRPVRDVTGEWQRSDFHTLVMTNSWRALARMARDRIVMANPAELPLILNLWYIRLACLARLRLSNQTSAECTNLFTVLNSIEPPATRAYVFEHVLPFELEVLHARLKYWVGDSMAYIDALHVLLAKCRQRARTARKGDATTVAMWKERGARVSLIIASQLVEMKEFVAAARLLEPLCAQSSEVTMPQLRSAVARVYLQGGCLRQAEAHFKAVEADPAADGALKRMNAALLASANGDWDTATQGLREIVQQESENYAAVNNLSVALLSQGKLKEAIAVSEKALHEAPSSVVVTEPFLFNLSTLYELRSANALDQKRGLLVEVAKWSGDGLRPACLKLPTA</sequence>
<evidence type="ECO:0008006" key="4">
    <source>
        <dbReference type="Google" id="ProtNLM"/>
    </source>
</evidence>
<dbReference type="PANTHER" id="PTHR21581:SF6">
    <property type="entry name" value="TRAFFICKING PROTEIN PARTICLE COMPLEX SUBUNIT 12"/>
    <property type="match status" value="1"/>
</dbReference>
<comment type="caution">
    <text evidence="2">The sequence shown here is derived from an EMBL/GenBank/DDBJ whole genome shotgun (WGS) entry which is preliminary data.</text>
</comment>
<feature type="compositionally biased region" description="Polar residues" evidence="1">
    <location>
        <begin position="1"/>
        <end position="14"/>
    </location>
</feature>
<feature type="compositionally biased region" description="Low complexity" evidence="1">
    <location>
        <begin position="170"/>
        <end position="185"/>
    </location>
</feature>
<name>A0ABR3JEH5_9AGAR</name>
<feature type="region of interest" description="Disordered" evidence="1">
    <location>
        <begin position="257"/>
        <end position="292"/>
    </location>
</feature>
<dbReference type="PANTHER" id="PTHR21581">
    <property type="entry name" value="D-ALANYL-D-ALANINE CARBOXYPEPTIDASE"/>
    <property type="match status" value="1"/>
</dbReference>
<feature type="region of interest" description="Disordered" evidence="1">
    <location>
        <begin position="71"/>
        <end position="113"/>
    </location>
</feature>
<feature type="compositionally biased region" description="Polar residues" evidence="1">
    <location>
        <begin position="235"/>
        <end position="245"/>
    </location>
</feature>
<feature type="compositionally biased region" description="Low complexity" evidence="1">
    <location>
        <begin position="140"/>
        <end position="161"/>
    </location>
</feature>
<feature type="compositionally biased region" description="Pro residues" evidence="1">
    <location>
        <begin position="265"/>
        <end position="274"/>
    </location>
</feature>
<feature type="compositionally biased region" description="Acidic residues" evidence="1">
    <location>
        <begin position="221"/>
        <end position="234"/>
    </location>
</feature>
<accession>A0ABR3JEH5</accession>
<feature type="compositionally biased region" description="Basic residues" evidence="1">
    <location>
        <begin position="15"/>
        <end position="32"/>
    </location>
</feature>
<keyword evidence="3" id="KW-1185">Reference proteome</keyword>
<organism evidence="2 3">
    <name type="scientific">Hohenbuehelia grisea</name>
    <dbReference type="NCBI Taxonomy" id="104357"/>
    <lineage>
        <taxon>Eukaryota</taxon>
        <taxon>Fungi</taxon>
        <taxon>Dikarya</taxon>
        <taxon>Basidiomycota</taxon>
        <taxon>Agaricomycotina</taxon>
        <taxon>Agaricomycetes</taxon>
        <taxon>Agaricomycetidae</taxon>
        <taxon>Agaricales</taxon>
        <taxon>Pleurotineae</taxon>
        <taxon>Pleurotaceae</taxon>
        <taxon>Hohenbuehelia</taxon>
    </lineage>
</organism>
<dbReference type="Proteomes" id="UP001556367">
    <property type="component" value="Unassembled WGS sequence"/>
</dbReference>
<evidence type="ECO:0000256" key="1">
    <source>
        <dbReference type="SAM" id="MobiDB-lite"/>
    </source>
</evidence>
<reference evidence="3" key="1">
    <citation type="submission" date="2024-06" db="EMBL/GenBank/DDBJ databases">
        <title>Multi-omics analyses provide insights into the biosynthesis of the anticancer antibiotic pleurotin in Hohenbuehelia grisea.</title>
        <authorList>
            <person name="Weaver J.A."/>
            <person name="Alberti F."/>
        </authorList>
    </citation>
    <scope>NUCLEOTIDE SEQUENCE [LARGE SCALE GENOMIC DNA]</scope>
    <source>
        <strain evidence="3">T-177</strain>
    </source>
</reference>
<gene>
    <name evidence="2" type="ORF">HGRIS_004998</name>
</gene>
<dbReference type="Pfam" id="PF14559">
    <property type="entry name" value="TPR_19"/>
    <property type="match status" value="1"/>
</dbReference>
<dbReference type="InterPro" id="IPR011990">
    <property type="entry name" value="TPR-like_helical_dom_sf"/>
</dbReference>
<dbReference type="Gene3D" id="1.25.40.10">
    <property type="entry name" value="Tetratricopeptide repeat domain"/>
    <property type="match status" value="1"/>
</dbReference>
<evidence type="ECO:0000313" key="3">
    <source>
        <dbReference type="Proteomes" id="UP001556367"/>
    </source>
</evidence>
<feature type="region of interest" description="Disordered" evidence="1">
    <location>
        <begin position="139"/>
        <end position="245"/>
    </location>
</feature>
<proteinExistence type="predicted"/>
<dbReference type="EMBL" id="JASNQZ010000008">
    <property type="protein sequence ID" value="KAL0953818.1"/>
    <property type="molecule type" value="Genomic_DNA"/>
</dbReference>